<dbReference type="Gene3D" id="1.10.260.40">
    <property type="entry name" value="lambda repressor-like DNA-binding domains"/>
    <property type="match status" value="1"/>
</dbReference>
<feature type="domain" description="HTH lacI-type" evidence="4">
    <location>
        <begin position="2"/>
        <end position="56"/>
    </location>
</feature>
<protein>
    <submittedName>
        <fullName evidence="5">LacI family DNA-binding transcriptional regulator</fullName>
    </submittedName>
</protein>
<dbReference type="SUPFAM" id="SSF47413">
    <property type="entry name" value="lambda repressor-like DNA-binding domains"/>
    <property type="match status" value="1"/>
</dbReference>
<keyword evidence="2 5" id="KW-0238">DNA-binding</keyword>
<evidence type="ECO:0000313" key="5">
    <source>
        <dbReference type="EMBL" id="MFD0991868.1"/>
    </source>
</evidence>
<organism evidence="5 6">
    <name type="scientific">Tenacibaculum geojense</name>
    <dbReference type="NCBI Taxonomy" id="915352"/>
    <lineage>
        <taxon>Bacteria</taxon>
        <taxon>Pseudomonadati</taxon>
        <taxon>Bacteroidota</taxon>
        <taxon>Flavobacteriia</taxon>
        <taxon>Flavobacteriales</taxon>
        <taxon>Flavobacteriaceae</taxon>
        <taxon>Tenacibaculum</taxon>
    </lineage>
</organism>
<dbReference type="Proteomes" id="UP001597062">
    <property type="component" value="Unassembled WGS sequence"/>
</dbReference>
<evidence type="ECO:0000256" key="2">
    <source>
        <dbReference type="ARBA" id="ARBA00023125"/>
    </source>
</evidence>
<evidence type="ECO:0000256" key="1">
    <source>
        <dbReference type="ARBA" id="ARBA00023015"/>
    </source>
</evidence>
<dbReference type="Pfam" id="PF13377">
    <property type="entry name" value="Peripla_BP_3"/>
    <property type="match status" value="1"/>
</dbReference>
<keyword evidence="6" id="KW-1185">Reference proteome</keyword>
<dbReference type="PANTHER" id="PTHR30146">
    <property type="entry name" value="LACI-RELATED TRANSCRIPTIONAL REPRESSOR"/>
    <property type="match status" value="1"/>
</dbReference>
<dbReference type="InterPro" id="IPR010982">
    <property type="entry name" value="Lambda_DNA-bd_dom_sf"/>
</dbReference>
<gene>
    <name evidence="5" type="ORF">ACFQ1U_01505</name>
</gene>
<evidence type="ECO:0000313" key="6">
    <source>
        <dbReference type="Proteomes" id="UP001597062"/>
    </source>
</evidence>
<dbReference type="CDD" id="cd06267">
    <property type="entry name" value="PBP1_LacI_sugar_binding-like"/>
    <property type="match status" value="1"/>
</dbReference>
<evidence type="ECO:0000256" key="3">
    <source>
        <dbReference type="ARBA" id="ARBA00023163"/>
    </source>
</evidence>
<dbReference type="InterPro" id="IPR000843">
    <property type="entry name" value="HTH_LacI"/>
</dbReference>
<dbReference type="Gene3D" id="3.40.50.2300">
    <property type="match status" value="2"/>
</dbReference>
<dbReference type="PANTHER" id="PTHR30146:SF109">
    <property type="entry name" value="HTH-TYPE TRANSCRIPTIONAL REGULATOR GALS"/>
    <property type="match status" value="1"/>
</dbReference>
<sequence length="324" mass="36767">MVTLKDLAKELQVSISTVSKALSDSHEISKETKEKILKLAKEKNYTPNNSAINLRRKKTNTLGVIIPNIFNHFYTKILYGIESEAKKHGYQTIVSISNEKIHGEKEGIKFFSNGCVDGVLMAPSEETEMLGEMQHIRDIQKKNIPVVFFDRYFEELNADKVIIDDLVAAKNAINYLKNQGKKNILVVSMLENLWIGKQRKLGVKQTDEPHILIEETDEKELENQLHKILLTKTVDAIFALDELSGVISLNLARKLSFSIPDDISIISFSQGILSEYSYPKLSTINQHPQNIGIAAVKLLLRRFKKYDSEVTTQTINSTLEIYET</sequence>
<reference evidence="6" key="1">
    <citation type="journal article" date="2019" name="Int. J. Syst. Evol. Microbiol.">
        <title>The Global Catalogue of Microorganisms (GCM) 10K type strain sequencing project: providing services to taxonomists for standard genome sequencing and annotation.</title>
        <authorList>
            <consortium name="The Broad Institute Genomics Platform"/>
            <consortium name="The Broad Institute Genome Sequencing Center for Infectious Disease"/>
            <person name="Wu L."/>
            <person name="Ma J."/>
        </authorList>
    </citation>
    <scope>NUCLEOTIDE SEQUENCE [LARGE SCALE GENOMIC DNA]</scope>
    <source>
        <strain evidence="6">CCUG 60527</strain>
    </source>
</reference>
<dbReference type="CDD" id="cd01392">
    <property type="entry name" value="HTH_LacI"/>
    <property type="match status" value="1"/>
</dbReference>
<name>A0ABW3JN04_9FLAO</name>
<dbReference type="GO" id="GO:0003677">
    <property type="term" value="F:DNA binding"/>
    <property type="evidence" value="ECO:0007669"/>
    <property type="project" value="UniProtKB-KW"/>
</dbReference>
<dbReference type="EMBL" id="JBHTJR010000014">
    <property type="protein sequence ID" value="MFD0991868.1"/>
    <property type="molecule type" value="Genomic_DNA"/>
</dbReference>
<dbReference type="SUPFAM" id="SSF53822">
    <property type="entry name" value="Periplasmic binding protein-like I"/>
    <property type="match status" value="1"/>
</dbReference>
<accession>A0ABW3JN04</accession>
<proteinExistence type="predicted"/>
<keyword evidence="1" id="KW-0805">Transcription regulation</keyword>
<comment type="caution">
    <text evidence="5">The sequence shown here is derived from an EMBL/GenBank/DDBJ whole genome shotgun (WGS) entry which is preliminary data.</text>
</comment>
<dbReference type="Pfam" id="PF00356">
    <property type="entry name" value="LacI"/>
    <property type="match status" value="1"/>
</dbReference>
<dbReference type="InterPro" id="IPR046335">
    <property type="entry name" value="LacI/GalR-like_sensor"/>
</dbReference>
<dbReference type="SMART" id="SM00354">
    <property type="entry name" value="HTH_LACI"/>
    <property type="match status" value="1"/>
</dbReference>
<dbReference type="InterPro" id="IPR028082">
    <property type="entry name" value="Peripla_BP_I"/>
</dbReference>
<keyword evidence="3" id="KW-0804">Transcription</keyword>
<dbReference type="RefSeq" id="WP_386104577.1">
    <property type="nucleotide sequence ID" value="NZ_JBHTJR010000014.1"/>
</dbReference>
<dbReference type="PROSITE" id="PS50932">
    <property type="entry name" value="HTH_LACI_2"/>
    <property type="match status" value="1"/>
</dbReference>
<evidence type="ECO:0000259" key="4">
    <source>
        <dbReference type="PROSITE" id="PS50932"/>
    </source>
</evidence>